<evidence type="ECO:0000256" key="4">
    <source>
        <dbReference type="SAM" id="MobiDB-lite"/>
    </source>
</evidence>
<gene>
    <name evidence="6" type="ORF">TWF696_008556</name>
</gene>
<keyword evidence="1" id="KW-0805">Transcription regulation</keyword>
<dbReference type="PANTHER" id="PTHR47424">
    <property type="entry name" value="REGULATORY PROTEIN GAL4"/>
    <property type="match status" value="1"/>
</dbReference>
<name>A0AAV9UG11_9PEZI</name>
<comment type="caution">
    <text evidence="6">The sequence shown here is derived from an EMBL/GenBank/DDBJ whole genome shotgun (WGS) entry which is preliminary data.</text>
</comment>
<dbReference type="CDD" id="cd12148">
    <property type="entry name" value="fungal_TF_MHR"/>
    <property type="match status" value="1"/>
</dbReference>
<dbReference type="InterPro" id="IPR051127">
    <property type="entry name" value="Fungal_SecMet_Regulators"/>
</dbReference>
<keyword evidence="3" id="KW-0539">Nucleus</keyword>
<organism evidence="6 7">
    <name type="scientific">Orbilia brochopaga</name>
    <dbReference type="NCBI Taxonomy" id="3140254"/>
    <lineage>
        <taxon>Eukaryota</taxon>
        <taxon>Fungi</taxon>
        <taxon>Dikarya</taxon>
        <taxon>Ascomycota</taxon>
        <taxon>Pezizomycotina</taxon>
        <taxon>Orbiliomycetes</taxon>
        <taxon>Orbiliales</taxon>
        <taxon>Orbiliaceae</taxon>
        <taxon>Orbilia</taxon>
    </lineage>
</organism>
<evidence type="ECO:0000313" key="7">
    <source>
        <dbReference type="Proteomes" id="UP001375240"/>
    </source>
</evidence>
<evidence type="ECO:0000313" key="6">
    <source>
        <dbReference type="EMBL" id="KAK6341483.1"/>
    </source>
</evidence>
<dbReference type="AlphaFoldDB" id="A0AAV9UG11"/>
<feature type="region of interest" description="Disordered" evidence="4">
    <location>
        <begin position="79"/>
        <end position="99"/>
    </location>
</feature>
<dbReference type="SMART" id="SM00906">
    <property type="entry name" value="Fungal_trans"/>
    <property type="match status" value="1"/>
</dbReference>
<dbReference type="GO" id="GO:0000978">
    <property type="term" value="F:RNA polymerase II cis-regulatory region sequence-specific DNA binding"/>
    <property type="evidence" value="ECO:0007669"/>
    <property type="project" value="TreeGrafter"/>
</dbReference>
<dbReference type="EMBL" id="JAVHNQ010000007">
    <property type="protein sequence ID" value="KAK6341483.1"/>
    <property type="molecule type" value="Genomic_DNA"/>
</dbReference>
<dbReference type="GO" id="GO:0005634">
    <property type="term" value="C:nucleus"/>
    <property type="evidence" value="ECO:0007669"/>
    <property type="project" value="TreeGrafter"/>
</dbReference>
<sequence length="748" mass="79969">MTTTQAQLSGTIGDIRTSAEPPVKKHRTLSLDRDPFVGLLTESSNYTCYEGGTDASRPSPGLPSPISPVSEGRGIYGSPQSSTFRASVAKKPQKTCPHARTTTEQMANCLREILLEREGSLSTGSRACCKKVGSGSHADRPDVRMPTFDEVTTLLSVFRTHVSSVIDPALDNHFVSLVKTPSFMNHPVNRHYSSEVILAISYQCVASATASIRRKLSSITVDGAQSRASAHFKSAQAGFDMAAAIESPDVSAVEVLLLMAVYKFLEGAEAAAASLAGLAISMAQTLGLHEAKHASTAERTPEIHAGIWNSLYNLDRVLSLTASRNYILAHDSRPLSPSSSASDISFILGRIMQATAVSSSTPEQLQPLSHELKTFNSSLPVQYKWSTILSTTLPPQDLMKSLHINALYFCAIFRLTKPSLLSTLLRITATSTSTKYATSPLPASNSTAFPLTLASPATTSTYTADIIATHESRWSEAGIYSAQTSLRIFERARHSGIAMHGTPLFETWLTLSFLICIAGLFAFPASTRDLLLHPTTPENDTAGTGKVRRTPHDVEGRVAQVAHLYQGLIATARMSPRLCALATFINDLRGWMGRQAEESSSGKDSFEALFGDGGAVDADVVAIADMVVDAAVGEVVATPHVHDGAVEGEREEVSLTGVLPETPVSVITSSSARVDEESGGVTVEAASNGSGGVSAERSVDDLWQKIFEDLEPADLEPEEALQKLGYCLEAGGEVTALDRLIRKSEVFA</sequence>
<protein>
    <recommendedName>
        <fullName evidence="5">Xylanolytic transcriptional activator regulatory domain-containing protein</fullName>
    </recommendedName>
</protein>
<dbReference type="GO" id="GO:0008270">
    <property type="term" value="F:zinc ion binding"/>
    <property type="evidence" value="ECO:0007669"/>
    <property type="project" value="InterPro"/>
</dbReference>
<accession>A0AAV9UG11</accession>
<keyword evidence="2" id="KW-0804">Transcription</keyword>
<evidence type="ECO:0000259" key="5">
    <source>
        <dbReference type="SMART" id="SM00906"/>
    </source>
</evidence>
<dbReference type="Proteomes" id="UP001375240">
    <property type="component" value="Unassembled WGS sequence"/>
</dbReference>
<dbReference type="InterPro" id="IPR007219">
    <property type="entry name" value="XnlR_reg_dom"/>
</dbReference>
<evidence type="ECO:0000256" key="2">
    <source>
        <dbReference type="ARBA" id="ARBA00023163"/>
    </source>
</evidence>
<dbReference type="PANTHER" id="PTHR47424:SF9">
    <property type="entry name" value="TAH-2"/>
    <property type="match status" value="1"/>
</dbReference>
<feature type="domain" description="Xylanolytic transcriptional activator regulatory" evidence="5">
    <location>
        <begin position="272"/>
        <end position="343"/>
    </location>
</feature>
<dbReference type="GO" id="GO:0000981">
    <property type="term" value="F:DNA-binding transcription factor activity, RNA polymerase II-specific"/>
    <property type="evidence" value="ECO:0007669"/>
    <property type="project" value="TreeGrafter"/>
</dbReference>
<dbReference type="Pfam" id="PF04082">
    <property type="entry name" value="Fungal_trans"/>
    <property type="match status" value="1"/>
</dbReference>
<dbReference type="GO" id="GO:0000435">
    <property type="term" value="P:positive regulation of transcription from RNA polymerase II promoter by galactose"/>
    <property type="evidence" value="ECO:0007669"/>
    <property type="project" value="TreeGrafter"/>
</dbReference>
<dbReference type="GO" id="GO:0006351">
    <property type="term" value="P:DNA-templated transcription"/>
    <property type="evidence" value="ECO:0007669"/>
    <property type="project" value="InterPro"/>
</dbReference>
<proteinExistence type="predicted"/>
<evidence type="ECO:0000256" key="1">
    <source>
        <dbReference type="ARBA" id="ARBA00023015"/>
    </source>
</evidence>
<feature type="region of interest" description="Disordered" evidence="4">
    <location>
        <begin position="1"/>
        <end position="26"/>
    </location>
</feature>
<evidence type="ECO:0000256" key="3">
    <source>
        <dbReference type="ARBA" id="ARBA00023242"/>
    </source>
</evidence>
<reference evidence="6 7" key="1">
    <citation type="submission" date="2019-10" db="EMBL/GenBank/DDBJ databases">
        <authorList>
            <person name="Palmer J.M."/>
        </authorList>
    </citation>
    <scope>NUCLEOTIDE SEQUENCE [LARGE SCALE GENOMIC DNA]</scope>
    <source>
        <strain evidence="6 7">TWF696</strain>
    </source>
</reference>
<keyword evidence="7" id="KW-1185">Reference proteome</keyword>
<feature type="compositionally biased region" description="Polar residues" evidence="4">
    <location>
        <begin position="1"/>
        <end position="10"/>
    </location>
</feature>